<keyword evidence="1" id="KW-0472">Membrane</keyword>
<keyword evidence="1" id="KW-0812">Transmembrane</keyword>
<feature type="transmembrane region" description="Helical" evidence="1">
    <location>
        <begin position="49"/>
        <end position="76"/>
    </location>
</feature>
<reference evidence="2 3" key="1">
    <citation type="submission" date="2021-03" db="EMBL/GenBank/DDBJ databases">
        <title>novel species isolated from a fishpond in China.</title>
        <authorList>
            <person name="Lu H."/>
            <person name="Cai Z."/>
        </authorList>
    </citation>
    <scope>NUCLEOTIDE SEQUENCE [LARGE SCALE GENOMIC DNA]</scope>
    <source>
        <strain evidence="2 3">H41</strain>
    </source>
</reference>
<feature type="transmembrane region" description="Helical" evidence="1">
    <location>
        <begin position="15"/>
        <end position="37"/>
    </location>
</feature>
<accession>A0ABS3C9L4</accession>
<dbReference type="Proteomes" id="UP000664317">
    <property type="component" value="Unassembled WGS sequence"/>
</dbReference>
<evidence type="ECO:0008006" key="4">
    <source>
        <dbReference type="Google" id="ProtNLM"/>
    </source>
</evidence>
<evidence type="ECO:0000256" key="1">
    <source>
        <dbReference type="SAM" id="Phobius"/>
    </source>
</evidence>
<dbReference type="EMBL" id="JAFKCT010000011">
    <property type="protein sequence ID" value="MBN7813251.1"/>
    <property type="molecule type" value="Genomic_DNA"/>
</dbReference>
<protein>
    <recommendedName>
        <fullName evidence="4">DUF3566 domain-containing protein</fullName>
    </recommendedName>
</protein>
<comment type="caution">
    <text evidence="2">The sequence shown here is derived from an EMBL/GenBank/DDBJ whole genome shotgun (WGS) entry which is preliminary data.</text>
</comment>
<evidence type="ECO:0000313" key="3">
    <source>
        <dbReference type="Proteomes" id="UP000664317"/>
    </source>
</evidence>
<organism evidence="2 3">
    <name type="scientific">Algoriphagus oliviformis</name>
    <dbReference type="NCBI Taxonomy" id="2811231"/>
    <lineage>
        <taxon>Bacteria</taxon>
        <taxon>Pseudomonadati</taxon>
        <taxon>Bacteroidota</taxon>
        <taxon>Cytophagia</taxon>
        <taxon>Cytophagales</taxon>
        <taxon>Cyclobacteriaceae</taxon>
        <taxon>Algoriphagus</taxon>
    </lineage>
</organism>
<name>A0ABS3C9L4_9BACT</name>
<keyword evidence="3" id="KW-1185">Reference proteome</keyword>
<keyword evidence="1" id="KW-1133">Transmembrane helix</keyword>
<sequence>MQVVKRIGVGSAAKVYGLTLGFLGVFIGILYALMFSFLPTFNDMPGGGFGIAMLIITPILYGLIGFVFGALGAFIYNFVASKFGGLEIELSEPNNAPAD</sequence>
<gene>
    <name evidence="2" type="ORF">J0A68_20020</name>
</gene>
<dbReference type="RefSeq" id="WP_206580027.1">
    <property type="nucleotide sequence ID" value="NZ_JAFKCT010000011.1"/>
</dbReference>
<proteinExistence type="predicted"/>
<evidence type="ECO:0000313" key="2">
    <source>
        <dbReference type="EMBL" id="MBN7813251.1"/>
    </source>
</evidence>